<proteinExistence type="predicted"/>
<protein>
    <submittedName>
        <fullName evidence="1">Uncharacterized protein</fullName>
    </submittedName>
</protein>
<evidence type="ECO:0000313" key="1">
    <source>
        <dbReference type="EMBL" id="RRT62246.1"/>
    </source>
</evidence>
<gene>
    <name evidence="1" type="ORF">B296_00032765</name>
</gene>
<evidence type="ECO:0000313" key="2">
    <source>
        <dbReference type="Proteomes" id="UP000287651"/>
    </source>
</evidence>
<accession>A0A426ZEA2</accession>
<dbReference type="EMBL" id="AMZH03007064">
    <property type="protein sequence ID" value="RRT62246.1"/>
    <property type="molecule type" value="Genomic_DNA"/>
</dbReference>
<comment type="caution">
    <text evidence="1">The sequence shown here is derived from an EMBL/GenBank/DDBJ whole genome shotgun (WGS) entry which is preliminary data.</text>
</comment>
<name>A0A426ZEA2_ENSVE</name>
<sequence length="114" mass="12657">MANRGICTSHAYFAEAASSCQIRVSCVSGDKCISRGALGSCSGRLACHPPQAEHYPALSLTLAFGFCKTPNTRYEQFICWRKRCSRRKHPENRVWAVQLPAWADMPPSTIRKPG</sequence>
<dbReference type="Proteomes" id="UP000287651">
    <property type="component" value="Unassembled WGS sequence"/>
</dbReference>
<dbReference type="AlphaFoldDB" id="A0A426ZEA2"/>
<organism evidence="1 2">
    <name type="scientific">Ensete ventricosum</name>
    <name type="common">Abyssinian banana</name>
    <name type="synonym">Musa ensete</name>
    <dbReference type="NCBI Taxonomy" id="4639"/>
    <lineage>
        <taxon>Eukaryota</taxon>
        <taxon>Viridiplantae</taxon>
        <taxon>Streptophyta</taxon>
        <taxon>Embryophyta</taxon>
        <taxon>Tracheophyta</taxon>
        <taxon>Spermatophyta</taxon>
        <taxon>Magnoliopsida</taxon>
        <taxon>Liliopsida</taxon>
        <taxon>Zingiberales</taxon>
        <taxon>Musaceae</taxon>
        <taxon>Ensete</taxon>
    </lineage>
</organism>
<reference evidence="1 2" key="1">
    <citation type="journal article" date="2014" name="Agronomy (Basel)">
        <title>A Draft Genome Sequence for Ensete ventricosum, the Drought-Tolerant Tree Against Hunger.</title>
        <authorList>
            <person name="Harrison J."/>
            <person name="Moore K.A."/>
            <person name="Paszkiewicz K."/>
            <person name="Jones T."/>
            <person name="Grant M."/>
            <person name="Ambacheew D."/>
            <person name="Muzemil S."/>
            <person name="Studholme D.J."/>
        </authorList>
    </citation>
    <scope>NUCLEOTIDE SEQUENCE [LARGE SCALE GENOMIC DNA]</scope>
</reference>